<evidence type="ECO:0000313" key="2">
    <source>
        <dbReference type="EMBL" id="JAP51296.1"/>
    </source>
</evidence>
<gene>
    <name evidence="2" type="ORF">TR123008</name>
</gene>
<feature type="region of interest" description="Disordered" evidence="1">
    <location>
        <begin position="351"/>
        <end position="403"/>
    </location>
</feature>
<dbReference type="EMBL" id="GEEE01011929">
    <property type="protein sequence ID" value="JAP51296.1"/>
    <property type="molecule type" value="Transcribed_RNA"/>
</dbReference>
<protein>
    <submittedName>
        <fullName evidence="2">Uncharacterized protein</fullName>
    </submittedName>
</protein>
<feature type="compositionally biased region" description="Low complexity" evidence="1">
    <location>
        <begin position="373"/>
        <end position="382"/>
    </location>
</feature>
<feature type="compositionally biased region" description="Acidic residues" evidence="1">
    <location>
        <begin position="791"/>
        <end position="806"/>
    </location>
</feature>
<accession>A0A0X3PVT6</accession>
<dbReference type="AlphaFoldDB" id="A0A0X3PVT6"/>
<reference evidence="2" key="1">
    <citation type="submission" date="2016-01" db="EMBL/GenBank/DDBJ databases">
        <title>Reference transcriptome for the parasite Schistocephalus solidus: insights into the molecular evolution of parasitism.</title>
        <authorList>
            <person name="Hebert F.O."/>
            <person name="Grambauer S."/>
            <person name="Barber I."/>
            <person name="Landry C.R."/>
            <person name="Aubin-Horth N."/>
        </authorList>
    </citation>
    <scope>NUCLEOTIDE SEQUENCE</scope>
</reference>
<sequence length="931" mass="103801">VLAELGTHWLTYYAVSQWKKGCWGQSPAPSMFEPPQHASMSYLAQKQFGLYWPIENGVFHSAILKSDAFKVNMAEFSAPLSNNLENTPNPNVIFERPEVRVVDCTRPTALMYATRSAQTPSPPLRHHHFPMTVREPDAFRLITAIQMGHTQCLRSFLEDVCSFRVPDRGQEHVSPNRTLNCIVDKREVPKGDYDSVTVKRQLIYTTSDDLHTPATPPPLVYEFEQTSNPLIWAVDCHEWACLRLMCTLQTSDLRSNESVKGTSSGSTAIYNPSQPQMVTRRVTNSRGERLQAGGNGCIAGAGSACCPAAIKRLHANQTCLNDCTAPLTLESRLKPFAAVMLSVSFSNLSPPKVGHYRSRSAQCSPKRRPSPPRKSATPTATPVGPFEPLGQVSPTLPLKPDVGWSRAQHRTNDVILIGSRRDARVPTASSGGRHKRPSPYRRYWIRGSYTYQSLLDYFMAVGYEMVGTNWSSKLTADVVSVPTSNIQGNCEHCKQDFDYPDCPNYPVGPLDPRNSIFQRHFSQLEVMLCSSGVSVNRLDAILAFNALSFSAGRRLAGWCCHGAEGDPTVQFSSDSVTSPVFEPLIEWRILATLIDHGLNEFEWLEFLSPQHNPIGQALCVLAWPIYGWSLQESANVFALGAQRRYSKARRIRRRSSSPMVVRYPLAEFGMALKKQACLLLINLWALGAFTSHRITRNSATRLWDQSGRSRSYTATMDGGDLRRIMLKTAAVLPGSGNMDPLGLLRRWSYFQGLWRAALSGTPLPEAPPEIGVCICQASSSSPQVQRRATDREEEDKEEEEEEEDVDNAGPRVGTRERNCLSSVPIFPASSLHLKHSSFSENRSYQPVCLRIQARRAIRRYFLNAQNARHGQNAGRGFQAQLENTGLSPLLRNFLGYFHSFEQLLSVELPRGLQAIVAAVKAEDPANFQLQS</sequence>
<organism evidence="2">
    <name type="scientific">Schistocephalus solidus</name>
    <name type="common">Tapeworm</name>
    <dbReference type="NCBI Taxonomy" id="70667"/>
    <lineage>
        <taxon>Eukaryota</taxon>
        <taxon>Metazoa</taxon>
        <taxon>Spiralia</taxon>
        <taxon>Lophotrochozoa</taxon>
        <taxon>Platyhelminthes</taxon>
        <taxon>Cestoda</taxon>
        <taxon>Eucestoda</taxon>
        <taxon>Diphyllobothriidea</taxon>
        <taxon>Diphyllobothriidae</taxon>
        <taxon>Schistocephalus</taxon>
    </lineage>
</organism>
<evidence type="ECO:0000256" key="1">
    <source>
        <dbReference type="SAM" id="MobiDB-lite"/>
    </source>
</evidence>
<name>A0A0X3PVT6_SCHSO</name>
<proteinExistence type="predicted"/>
<feature type="non-terminal residue" evidence="2">
    <location>
        <position position="1"/>
    </location>
</feature>
<feature type="region of interest" description="Disordered" evidence="1">
    <location>
        <begin position="783"/>
        <end position="815"/>
    </location>
</feature>